<evidence type="ECO:0000256" key="1">
    <source>
        <dbReference type="SAM" id="MobiDB-lite"/>
    </source>
</evidence>
<dbReference type="EMBL" id="JAUCMV010000003">
    <property type="protein sequence ID" value="KAK0413640.1"/>
    <property type="molecule type" value="Genomic_DNA"/>
</dbReference>
<keyword evidence="4" id="KW-1185">Reference proteome</keyword>
<feature type="domain" description="C2H2-type" evidence="2">
    <location>
        <begin position="210"/>
        <end position="234"/>
    </location>
</feature>
<organism evidence="3 4">
    <name type="scientific">Steinernema hermaphroditum</name>
    <dbReference type="NCBI Taxonomy" id="289476"/>
    <lineage>
        <taxon>Eukaryota</taxon>
        <taxon>Metazoa</taxon>
        <taxon>Ecdysozoa</taxon>
        <taxon>Nematoda</taxon>
        <taxon>Chromadorea</taxon>
        <taxon>Rhabditida</taxon>
        <taxon>Tylenchina</taxon>
        <taxon>Panagrolaimomorpha</taxon>
        <taxon>Strongyloidoidea</taxon>
        <taxon>Steinernematidae</taxon>
        <taxon>Steinernema</taxon>
    </lineage>
</organism>
<feature type="domain" description="C2H2-type" evidence="2">
    <location>
        <begin position="106"/>
        <end position="129"/>
    </location>
</feature>
<dbReference type="Proteomes" id="UP001175271">
    <property type="component" value="Unassembled WGS sequence"/>
</dbReference>
<sequence length="269" mass="30687">MVEYHSWLEKAKMNGTGVDRDIEQIDHGMSDEGELTKTGSAPAIMSDEEDDSFSGSNLKNDLPPRKQAKRMSELLCLWQCAVCGKKIKGNWNHRRQHIGSHEKLSVPCPIAKCTSEPLASSFRQHLKLHHKTTMQTLSTEQKADVRAQLDRNLATSIQCEMKYFPSSNLVSSSETTGKNPVSPYCKKCGSRVILLDDRRNHVAVHLNLKISCPLFGCSYTGRSQRCMKHFIKKHGMKYSELRLQENQKFKKARKEFYAKVDLVMSEYFT</sequence>
<evidence type="ECO:0000313" key="3">
    <source>
        <dbReference type="EMBL" id="KAK0413640.1"/>
    </source>
</evidence>
<evidence type="ECO:0000259" key="2">
    <source>
        <dbReference type="SMART" id="SM00355"/>
    </source>
</evidence>
<comment type="caution">
    <text evidence="3">The sequence shown here is derived from an EMBL/GenBank/DDBJ whole genome shotgun (WGS) entry which is preliminary data.</text>
</comment>
<name>A0AA39HY56_9BILA</name>
<evidence type="ECO:0000313" key="4">
    <source>
        <dbReference type="Proteomes" id="UP001175271"/>
    </source>
</evidence>
<feature type="domain" description="C2H2-type" evidence="2">
    <location>
        <begin position="78"/>
        <end position="101"/>
    </location>
</feature>
<gene>
    <name evidence="3" type="ORF">QR680_006918</name>
</gene>
<dbReference type="InterPro" id="IPR013087">
    <property type="entry name" value="Znf_C2H2_type"/>
</dbReference>
<reference evidence="3" key="1">
    <citation type="submission" date="2023-06" db="EMBL/GenBank/DDBJ databases">
        <title>Genomic analysis of the entomopathogenic nematode Steinernema hermaphroditum.</title>
        <authorList>
            <person name="Schwarz E.M."/>
            <person name="Heppert J.K."/>
            <person name="Baniya A."/>
            <person name="Schwartz H.T."/>
            <person name="Tan C.-H."/>
            <person name="Antoshechkin I."/>
            <person name="Sternberg P.W."/>
            <person name="Goodrich-Blair H."/>
            <person name="Dillman A.R."/>
        </authorList>
    </citation>
    <scope>NUCLEOTIDE SEQUENCE</scope>
    <source>
        <strain evidence="3">PS9179</strain>
        <tissue evidence="3">Whole animal</tissue>
    </source>
</reference>
<proteinExistence type="predicted"/>
<feature type="region of interest" description="Disordered" evidence="1">
    <location>
        <begin position="29"/>
        <end position="64"/>
    </location>
</feature>
<protein>
    <recommendedName>
        <fullName evidence="2">C2H2-type domain-containing protein</fullName>
    </recommendedName>
</protein>
<dbReference type="SMART" id="SM00355">
    <property type="entry name" value="ZnF_C2H2"/>
    <property type="match status" value="4"/>
</dbReference>
<feature type="domain" description="C2H2-type" evidence="2">
    <location>
        <begin position="183"/>
        <end position="205"/>
    </location>
</feature>
<dbReference type="AlphaFoldDB" id="A0AA39HY56"/>
<accession>A0AA39HY56</accession>